<protein>
    <submittedName>
        <fullName evidence="1">Uncharacterized protein</fullName>
    </submittedName>
</protein>
<proteinExistence type="predicted"/>
<reference evidence="1 2" key="1">
    <citation type="submission" date="2019-12" db="EMBL/GenBank/DDBJ databases">
        <title>Deinococcus sp. HMF7620 Genome sequencing and assembly.</title>
        <authorList>
            <person name="Kang H."/>
            <person name="Kim H."/>
            <person name="Joh K."/>
        </authorList>
    </citation>
    <scope>NUCLEOTIDE SEQUENCE [LARGE SCALE GENOMIC DNA]</scope>
    <source>
        <strain evidence="1 2">HMF7620</strain>
    </source>
</reference>
<dbReference type="AlphaFoldDB" id="A0A7C9HXH5"/>
<name>A0A7C9HXH5_9DEIO</name>
<organism evidence="1 2">
    <name type="scientific">Deinococcus arboris</name>
    <dbReference type="NCBI Taxonomy" id="2682977"/>
    <lineage>
        <taxon>Bacteria</taxon>
        <taxon>Thermotogati</taxon>
        <taxon>Deinococcota</taxon>
        <taxon>Deinococci</taxon>
        <taxon>Deinococcales</taxon>
        <taxon>Deinococcaceae</taxon>
        <taxon>Deinococcus</taxon>
    </lineage>
</organism>
<dbReference type="Proteomes" id="UP000483286">
    <property type="component" value="Unassembled WGS sequence"/>
</dbReference>
<gene>
    <name evidence="1" type="ORF">GO986_05665</name>
</gene>
<evidence type="ECO:0000313" key="2">
    <source>
        <dbReference type="Proteomes" id="UP000483286"/>
    </source>
</evidence>
<keyword evidence="2" id="KW-1185">Reference proteome</keyword>
<evidence type="ECO:0000313" key="1">
    <source>
        <dbReference type="EMBL" id="MVN86248.1"/>
    </source>
</evidence>
<sequence>MNSNLDRIDGVMAWVPVPVPSAAQKEAVVRVVLTYLRVCSRVTPGQVAQIQGLSGQDWQAQLGYQERWIGLFKLGWADGDGLNVAGRDRAGMDVSWPAVQSRCTFSTPTAPWL</sequence>
<dbReference type="RefSeq" id="WP_157458301.1">
    <property type="nucleotide sequence ID" value="NZ_WQLB01000005.1"/>
</dbReference>
<dbReference type="EMBL" id="WQLB01000005">
    <property type="protein sequence ID" value="MVN86248.1"/>
    <property type="molecule type" value="Genomic_DNA"/>
</dbReference>
<comment type="caution">
    <text evidence="1">The sequence shown here is derived from an EMBL/GenBank/DDBJ whole genome shotgun (WGS) entry which is preliminary data.</text>
</comment>
<accession>A0A7C9HXH5</accession>